<reference evidence="3" key="2">
    <citation type="submission" date="2020-09" db="EMBL/GenBank/DDBJ databases">
        <authorList>
            <person name="Sun Q."/>
            <person name="Zhou Y."/>
        </authorList>
    </citation>
    <scope>NUCLEOTIDE SEQUENCE</scope>
    <source>
        <strain evidence="3">CGMCC 1.15179</strain>
    </source>
</reference>
<organism evidence="3 4">
    <name type="scientific">Marinithermofilum abyssi</name>
    <dbReference type="NCBI Taxonomy" id="1571185"/>
    <lineage>
        <taxon>Bacteria</taxon>
        <taxon>Bacillati</taxon>
        <taxon>Bacillota</taxon>
        <taxon>Bacilli</taxon>
        <taxon>Bacillales</taxon>
        <taxon>Thermoactinomycetaceae</taxon>
        <taxon>Marinithermofilum</taxon>
    </lineage>
</organism>
<evidence type="ECO:0008006" key="5">
    <source>
        <dbReference type="Google" id="ProtNLM"/>
    </source>
</evidence>
<dbReference type="RefSeq" id="WP_188648367.1">
    <property type="nucleotide sequence ID" value="NZ_BMHQ01000009.1"/>
</dbReference>
<reference evidence="3" key="1">
    <citation type="journal article" date="2014" name="Int. J. Syst. Evol. Microbiol.">
        <title>Complete genome sequence of Corynebacterium casei LMG S-19264T (=DSM 44701T), isolated from a smear-ripened cheese.</title>
        <authorList>
            <consortium name="US DOE Joint Genome Institute (JGI-PGF)"/>
            <person name="Walter F."/>
            <person name="Albersmeier A."/>
            <person name="Kalinowski J."/>
            <person name="Ruckert C."/>
        </authorList>
    </citation>
    <scope>NUCLEOTIDE SEQUENCE</scope>
    <source>
        <strain evidence="3">CGMCC 1.15179</strain>
    </source>
</reference>
<keyword evidence="2" id="KW-1133">Transmembrane helix</keyword>
<evidence type="ECO:0000256" key="1">
    <source>
        <dbReference type="SAM" id="MobiDB-lite"/>
    </source>
</evidence>
<evidence type="ECO:0000313" key="3">
    <source>
        <dbReference type="EMBL" id="GGE23115.1"/>
    </source>
</evidence>
<proteinExistence type="predicted"/>
<keyword evidence="2" id="KW-0472">Membrane</keyword>
<gene>
    <name evidence="3" type="ORF">GCM10011571_26490</name>
</gene>
<dbReference type="Proteomes" id="UP000625210">
    <property type="component" value="Unassembled WGS sequence"/>
</dbReference>
<dbReference type="AlphaFoldDB" id="A0A8J2VHJ9"/>
<evidence type="ECO:0000313" key="4">
    <source>
        <dbReference type="Proteomes" id="UP000625210"/>
    </source>
</evidence>
<keyword evidence="4" id="KW-1185">Reference proteome</keyword>
<comment type="caution">
    <text evidence="3">The sequence shown here is derived from an EMBL/GenBank/DDBJ whole genome shotgun (WGS) entry which is preliminary data.</text>
</comment>
<sequence length="144" mass="16423">MATNRVKRTQGGWTLVELSLTLSLAGLLVMIVMPAFVQWGDRLHREMFLKGLAGDIRLAQREATLREVEVTVQVEKRQTTYVLRRGSQVWKRIQAPVGFRLQSNYPRDRLVFRRTGQVRRYDAVAKSDGGSTAESGCFRERAAQ</sequence>
<name>A0A8J2VHJ9_9BACL</name>
<feature type="region of interest" description="Disordered" evidence="1">
    <location>
        <begin position="123"/>
        <end position="144"/>
    </location>
</feature>
<dbReference type="SUPFAM" id="SSF54523">
    <property type="entry name" value="Pili subunits"/>
    <property type="match status" value="1"/>
</dbReference>
<dbReference type="InterPro" id="IPR045584">
    <property type="entry name" value="Pilin-like"/>
</dbReference>
<feature type="transmembrane region" description="Helical" evidence="2">
    <location>
        <begin position="20"/>
        <end position="40"/>
    </location>
</feature>
<dbReference type="EMBL" id="BMHQ01000009">
    <property type="protein sequence ID" value="GGE23115.1"/>
    <property type="molecule type" value="Genomic_DNA"/>
</dbReference>
<evidence type="ECO:0000256" key="2">
    <source>
        <dbReference type="SAM" id="Phobius"/>
    </source>
</evidence>
<keyword evidence="2" id="KW-0812">Transmembrane</keyword>
<protein>
    <recommendedName>
        <fullName evidence="5">Prepilin-type N-terminal cleavage/methylation domain-containing protein</fullName>
    </recommendedName>
</protein>
<accession>A0A8J2VHJ9</accession>